<feature type="compositionally biased region" description="Polar residues" evidence="1">
    <location>
        <begin position="124"/>
        <end position="142"/>
    </location>
</feature>
<gene>
    <name evidence="2" type="ORF">WA1_24475</name>
</gene>
<keyword evidence="3" id="KW-1185">Reference proteome</keyword>
<name>A0A139X7Y2_9CYAN</name>
<dbReference type="Proteomes" id="UP000076925">
    <property type="component" value="Unassembled WGS sequence"/>
</dbReference>
<feature type="region of interest" description="Disordered" evidence="1">
    <location>
        <begin position="316"/>
        <end position="360"/>
    </location>
</feature>
<protein>
    <submittedName>
        <fullName evidence="2">Uncharacterized protein</fullName>
    </submittedName>
</protein>
<organism evidence="2 3">
    <name type="scientific">Scytonema hofmannii PCC 7110</name>
    <dbReference type="NCBI Taxonomy" id="128403"/>
    <lineage>
        <taxon>Bacteria</taxon>
        <taxon>Bacillati</taxon>
        <taxon>Cyanobacteriota</taxon>
        <taxon>Cyanophyceae</taxon>
        <taxon>Nostocales</taxon>
        <taxon>Scytonemataceae</taxon>
        <taxon>Scytonema</taxon>
    </lineage>
</organism>
<sequence length="360" mass="40082">MKTFFMLRGRRKFIIAGLTGFLTTFLIHPVASVLAVDKQIDRRTYSDTIENQYYLVFCARGGSPTGHAFIIWGVEDNNKLISAPNSLDLNQENLAFCSEIRDERLRDIAREESTKKQATRGGVSITNLSGKGSHSYERSSGSYNEHRMSEYYSKNCDKLLEAHSQISIAQINANKEVAIAEIQSNRDKYTARLQSEDFRYGQNTQRRIEEGKNRANVTTSIAGTASNLISNVVSANVERKKLALERKRLDVELEIARLNADPNLALLQNWGLKRTSCNGSVVSILIDGKEYCAKPVKGLSVGNYAYIRAEDRLEPISESPNPLNANNSNPQPSPEQVPQSPNLVNTNTNSNPQPTPETGL</sequence>
<dbReference type="EMBL" id="ANNX02000026">
    <property type="protein sequence ID" value="KYC40786.1"/>
    <property type="molecule type" value="Genomic_DNA"/>
</dbReference>
<evidence type="ECO:0000313" key="2">
    <source>
        <dbReference type="EMBL" id="KYC40786.1"/>
    </source>
</evidence>
<accession>A0A139X7Y2</accession>
<dbReference type="RefSeq" id="WP_033334412.1">
    <property type="nucleotide sequence ID" value="NZ_KQ976354.1"/>
</dbReference>
<evidence type="ECO:0000256" key="1">
    <source>
        <dbReference type="SAM" id="MobiDB-lite"/>
    </source>
</evidence>
<dbReference type="OrthoDB" id="452162at2"/>
<evidence type="ECO:0000313" key="3">
    <source>
        <dbReference type="Proteomes" id="UP000076925"/>
    </source>
</evidence>
<feature type="compositionally biased region" description="Low complexity" evidence="1">
    <location>
        <begin position="317"/>
        <end position="360"/>
    </location>
</feature>
<dbReference type="STRING" id="128403.WA1_24475"/>
<comment type="caution">
    <text evidence="2">The sequence shown here is derived from an EMBL/GenBank/DDBJ whole genome shotgun (WGS) entry which is preliminary data.</text>
</comment>
<feature type="region of interest" description="Disordered" evidence="1">
    <location>
        <begin position="112"/>
        <end position="142"/>
    </location>
</feature>
<proteinExistence type="predicted"/>
<dbReference type="AlphaFoldDB" id="A0A139X7Y2"/>
<reference evidence="2 3" key="1">
    <citation type="journal article" date="2013" name="Genome Biol. Evol.">
        <title>Genomes of Stigonematalean cyanobacteria (subsection V) and the evolution of oxygenic photosynthesis from prokaryotes to plastids.</title>
        <authorList>
            <person name="Dagan T."/>
            <person name="Roettger M."/>
            <person name="Stucken K."/>
            <person name="Landan G."/>
            <person name="Koch R."/>
            <person name="Major P."/>
            <person name="Gould S.B."/>
            <person name="Goremykin V.V."/>
            <person name="Rippka R."/>
            <person name="Tandeau de Marsac N."/>
            <person name="Gugger M."/>
            <person name="Lockhart P.J."/>
            <person name="Allen J.F."/>
            <person name="Brune I."/>
            <person name="Maus I."/>
            <person name="Puhler A."/>
            <person name="Martin W.F."/>
        </authorList>
    </citation>
    <scope>NUCLEOTIDE SEQUENCE [LARGE SCALE GENOMIC DNA]</scope>
    <source>
        <strain evidence="2 3">PCC 7110</strain>
    </source>
</reference>